<dbReference type="EMBL" id="KN817560">
    <property type="protein sequence ID" value="KJA21181.1"/>
    <property type="molecule type" value="Genomic_DNA"/>
</dbReference>
<dbReference type="InterPro" id="IPR046341">
    <property type="entry name" value="SET_dom_sf"/>
</dbReference>
<keyword evidence="3" id="KW-0862">Zinc</keyword>
<dbReference type="InterPro" id="IPR002893">
    <property type="entry name" value="Znf_MYND"/>
</dbReference>
<dbReference type="PROSITE" id="PS01360">
    <property type="entry name" value="ZF_MYND_1"/>
    <property type="match status" value="1"/>
</dbReference>
<dbReference type="OrthoDB" id="5945798at2759"/>
<name>A0A0D2NXJ7_HYPSF</name>
<feature type="domain" description="MYND-type" evidence="6">
    <location>
        <begin position="54"/>
        <end position="96"/>
    </location>
</feature>
<dbReference type="PROSITE" id="PS50865">
    <property type="entry name" value="ZF_MYND_2"/>
    <property type="match status" value="1"/>
</dbReference>
<dbReference type="Pfam" id="PF00856">
    <property type="entry name" value="SET"/>
    <property type="match status" value="1"/>
</dbReference>
<protein>
    <recommendedName>
        <fullName evidence="9">MYND-type domain-containing protein</fullName>
    </recommendedName>
</protein>
<feature type="domain" description="SET" evidence="5">
    <location>
        <begin position="36"/>
        <end position="248"/>
    </location>
</feature>
<dbReference type="InterPro" id="IPR001214">
    <property type="entry name" value="SET_dom"/>
</dbReference>
<evidence type="ECO:0000256" key="1">
    <source>
        <dbReference type="ARBA" id="ARBA00022723"/>
    </source>
</evidence>
<organism evidence="7 8">
    <name type="scientific">Hypholoma sublateritium (strain FD-334 SS-4)</name>
    <dbReference type="NCBI Taxonomy" id="945553"/>
    <lineage>
        <taxon>Eukaryota</taxon>
        <taxon>Fungi</taxon>
        <taxon>Dikarya</taxon>
        <taxon>Basidiomycota</taxon>
        <taxon>Agaricomycotina</taxon>
        <taxon>Agaricomycetes</taxon>
        <taxon>Agaricomycetidae</taxon>
        <taxon>Agaricales</taxon>
        <taxon>Agaricineae</taxon>
        <taxon>Strophariaceae</taxon>
        <taxon>Hypholoma</taxon>
    </lineage>
</organism>
<dbReference type="Gene3D" id="1.10.220.160">
    <property type="match status" value="1"/>
</dbReference>
<dbReference type="Proteomes" id="UP000054270">
    <property type="component" value="Unassembled WGS sequence"/>
</dbReference>
<dbReference type="OMA" id="HYKSPGE"/>
<accession>A0A0D2NXJ7</accession>
<dbReference type="PROSITE" id="PS50280">
    <property type="entry name" value="SET"/>
    <property type="match status" value="1"/>
</dbReference>
<evidence type="ECO:0000313" key="8">
    <source>
        <dbReference type="Proteomes" id="UP000054270"/>
    </source>
</evidence>
<dbReference type="SUPFAM" id="SSF82199">
    <property type="entry name" value="SET domain"/>
    <property type="match status" value="1"/>
</dbReference>
<dbReference type="CDD" id="cd20071">
    <property type="entry name" value="SET_SMYD"/>
    <property type="match status" value="1"/>
</dbReference>
<reference evidence="8" key="1">
    <citation type="submission" date="2014-04" db="EMBL/GenBank/DDBJ databases">
        <title>Evolutionary Origins and Diversification of the Mycorrhizal Mutualists.</title>
        <authorList>
            <consortium name="DOE Joint Genome Institute"/>
            <consortium name="Mycorrhizal Genomics Consortium"/>
            <person name="Kohler A."/>
            <person name="Kuo A."/>
            <person name="Nagy L.G."/>
            <person name="Floudas D."/>
            <person name="Copeland A."/>
            <person name="Barry K.W."/>
            <person name="Cichocki N."/>
            <person name="Veneault-Fourrey C."/>
            <person name="LaButti K."/>
            <person name="Lindquist E.A."/>
            <person name="Lipzen A."/>
            <person name="Lundell T."/>
            <person name="Morin E."/>
            <person name="Murat C."/>
            <person name="Riley R."/>
            <person name="Ohm R."/>
            <person name="Sun H."/>
            <person name="Tunlid A."/>
            <person name="Henrissat B."/>
            <person name="Grigoriev I.V."/>
            <person name="Hibbett D.S."/>
            <person name="Martin F."/>
        </authorList>
    </citation>
    <scope>NUCLEOTIDE SEQUENCE [LARGE SCALE GENOMIC DNA]</scope>
    <source>
        <strain evidence="8">FD-334 SS-4</strain>
    </source>
</reference>
<dbReference type="Gene3D" id="2.170.270.10">
    <property type="entry name" value="SET domain"/>
    <property type="match status" value="1"/>
</dbReference>
<evidence type="ECO:0000259" key="6">
    <source>
        <dbReference type="PROSITE" id="PS50865"/>
    </source>
</evidence>
<dbReference type="Gene3D" id="6.10.140.2220">
    <property type="match status" value="1"/>
</dbReference>
<evidence type="ECO:0000256" key="3">
    <source>
        <dbReference type="ARBA" id="ARBA00022833"/>
    </source>
</evidence>
<keyword evidence="8" id="KW-1185">Reference proteome</keyword>
<dbReference type="Pfam" id="PF01753">
    <property type="entry name" value="zf-MYND"/>
    <property type="match status" value="1"/>
</dbReference>
<gene>
    <name evidence="7" type="ORF">HYPSUDRAFT_141165</name>
</gene>
<dbReference type="PANTHER" id="PTHR12197">
    <property type="entry name" value="HISTONE-LYSINE N-METHYLTRANSFERASE SMYD"/>
    <property type="match status" value="1"/>
</dbReference>
<dbReference type="AlphaFoldDB" id="A0A0D2NXJ7"/>
<evidence type="ECO:0008006" key="9">
    <source>
        <dbReference type="Google" id="ProtNLM"/>
    </source>
</evidence>
<evidence type="ECO:0000313" key="7">
    <source>
        <dbReference type="EMBL" id="KJA21181.1"/>
    </source>
</evidence>
<evidence type="ECO:0000256" key="4">
    <source>
        <dbReference type="PROSITE-ProRule" id="PRU00134"/>
    </source>
</evidence>
<dbReference type="InterPro" id="IPR050869">
    <property type="entry name" value="H3K4_H4K5_MeTrfase"/>
</dbReference>
<dbReference type="SUPFAM" id="SSF144232">
    <property type="entry name" value="HIT/MYND zinc finger-like"/>
    <property type="match status" value="1"/>
</dbReference>
<sequence>MQTATWPPGGLALVPHNLARDKCVSRNDYKAGSQLLSITSYATTLLDSEKGRRCDFCFSLPRDTTHLKRCSGCGSYWYCDEHCQSAQWQTHHKRVCRTYNPFLVSPEYQALPDYKKLDSIMLSHVIAQLSLLPDPYAFQESAPSSLLMSLIAGPDKSLAPPICPVKPIPPPGLVQKLYARFGNNNFAIHSHLNTIGHGIFPQTSRLFNHSCLPNSAAKYIFEPGAAIRMEVVALRDIAKGEEVCLPYLDPALLETREQILEFSYGFQCQCPTSLFLRRIGPLTDTPAVENEMLKISEELLEFVGVDSTKALISLPNKPLESLPPSLYCVLRESYMGGLSETFSKASHEGQYDIALQSGDTLLSLYLLVYPLNYPQIGMHCLEMAKTIWNVVITSTDQNKGRVLKDQARRYLVLARRVLDVFGPEGDEGGPLQEIAILDGLLQSAKTRE</sequence>
<evidence type="ECO:0000256" key="2">
    <source>
        <dbReference type="ARBA" id="ARBA00022771"/>
    </source>
</evidence>
<dbReference type="GO" id="GO:0008270">
    <property type="term" value="F:zinc ion binding"/>
    <property type="evidence" value="ECO:0007669"/>
    <property type="project" value="UniProtKB-KW"/>
</dbReference>
<dbReference type="STRING" id="945553.A0A0D2NXJ7"/>
<proteinExistence type="predicted"/>
<keyword evidence="2 4" id="KW-0863">Zinc-finger</keyword>
<evidence type="ECO:0000259" key="5">
    <source>
        <dbReference type="PROSITE" id="PS50280"/>
    </source>
</evidence>
<keyword evidence="1" id="KW-0479">Metal-binding</keyword>